<keyword evidence="2" id="KW-1185">Reference proteome</keyword>
<proteinExistence type="predicted"/>
<dbReference type="AlphaFoldDB" id="A0A2K8SVB1"/>
<dbReference type="KEGG" id="nfl:COO91_04680"/>
<gene>
    <name evidence="1" type="ORF">COO91_04680</name>
</gene>
<dbReference type="EMBL" id="CP024785">
    <property type="protein sequence ID" value="AUB38705.1"/>
    <property type="molecule type" value="Genomic_DNA"/>
</dbReference>
<reference evidence="1 2" key="1">
    <citation type="submission" date="2017-11" db="EMBL/GenBank/DDBJ databases">
        <title>Complete genome of a free-living desiccation-tolerant cyanobacterium and its photosynthetic adaptation to extreme terrestrial habitat.</title>
        <authorList>
            <person name="Shang J."/>
        </authorList>
    </citation>
    <scope>NUCLEOTIDE SEQUENCE [LARGE SCALE GENOMIC DNA]</scope>
    <source>
        <strain evidence="1 2">CCNUN1</strain>
    </source>
</reference>
<organism evidence="1 2">
    <name type="scientific">Nostoc flagelliforme CCNUN1</name>
    <dbReference type="NCBI Taxonomy" id="2038116"/>
    <lineage>
        <taxon>Bacteria</taxon>
        <taxon>Bacillati</taxon>
        <taxon>Cyanobacteriota</taxon>
        <taxon>Cyanophyceae</taxon>
        <taxon>Nostocales</taxon>
        <taxon>Nostocaceae</taxon>
        <taxon>Nostoc</taxon>
    </lineage>
</organism>
<evidence type="ECO:0000313" key="2">
    <source>
        <dbReference type="Proteomes" id="UP000232003"/>
    </source>
</evidence>
<name>A0A2K8SVB1_9NOSO</name>
<protein>
    <submittedName>
        <fullName evidence="1">Uncharacterized protein</fullName>
    </submittedName>
</protein>
<accession>A0A2K8SVB1</accession>
<sequence>MAVIVRSLPQKTFAKGNFTYAHLPNKIANLIVGNRFWQAFHLDLHAGNFGKQK</sequence>
<evidence type="ECO:0000313" key="1">
    <source>
        <dbReference type="EMBL" id="AUB38705.1"/>
    </source>
</evidence>
<dbReference type="Proteomes" id="UP000232003">
    <property type="component" value="Chromosome"/>
</dbReference>